<dbReference type="AlphaFoldDB" id="A0A1B2FEA6"/>
<dbReference type="PANTHER" id="PTHR33055:SF13">
    <property type="entry name" value="TRANSPOSASE"/>
    <property type="match status" value="1"/>
</dbReference>
<organism evidence="9">
    <name type="scientific">Pseudomonas putida</name>
    <name type="common">Arthrobacter siderocapsulatus</name>
    <dbReference type="NCBI Taxonomy" id="303"/>
    <lineage>
        <taxon>Bacteria</taxon>
        <taxon>Pseudomonadati</taxon>
        <taxon>Pseudomonadota</taxon>
        <taxon>Gammaproteobacteria</taxon>
        <taxon>Pseudomonadales</taxon>
        <taxon>Pseudomonadaceae</taxon>
        <taxon>Pseudomonas</taxon>
    </lineage>
</organism>
<feature type="domain" description="Transposase IS110-like N-terminal" evidence="1">
    <location>
        <begin position="10"/>
        <end position="147"/>
    </location>
</feature>
<dbReference type="EMBL" id="CP016634">
    <property type="protein sequence ID" value="ANY89405.1"/>
    <property type="molecule type" value="Genomic_DNA"/>
</dbReference>
<evidence type="ECO:0000259" key="1">
    <source>
        <dbReference type="Pfam" id="PF01548"/>
    </source>
</evidence>
<feature type="domain" description="Transposase IS116/IS110/IS902 C-terminal" evidence="2">
    <location>
        <begin position="194"/>
        <end position="271"/>
    </location>
</feature>
<name>A0A1B2FEA6_PSEPU</name>
<dbReference type="EMBL" id="CP016634">
    <property type="protein sequence ID" value="ANY90517.1"/>
    <property type="molecule type" value="Genomic_DNA"/>
</dbReference>
<dbReference type="Pfam" id="PF01548">
    <property type="entry name" value="DEDD_Tnp_IS110"/>
    <property type="match status" value="1"/>
</dbReference>
<dbReference type="EMBL" id="CP016634">
    <property type="protein sequence ID" value="ANY89955.1"/>
    <property type="molecule type" value="Genomic_DNA"/>
</dbReference>
<dbReference type="PANTHER" id="PTHR33055">
    <property type="entry name" value="TRANSPOSASE FOR INSERTION SEQUENCE ELEMENT IS1111A"/>
    <property type="match status" value="1"/>
</dbReference>
<gene>
    <name evidence="3" type="ORF">IEC33019_0628</name>
    <name evidence="4" type="ORF">IEC33019_2015</name>
    <name evidence="5" type="ORF">IEC33019_2420</name>
    <name evidence="6" type="ORF">IEC33019_3889</name>
    <name evidence="7" type="ORF">IEC33019_4448</name>
    <name evidence="8" type="ORF">IEC33019_5035</name>
    <name evidence="9" type="ORF">IEC33019_5078</name>
</gene>
<dbReference type="InterPro" id="IPR002525">
    <property type="entry name" value="Transp_IS110-like_N"/>
</dbReference>
<proteinExistence type="predicted"/>
<dbReference type="EMBL" id="CP016634">
    <property type="protein sequence ID" value="ANY87576.1"/>
    <property type="molecule type" value="Genomic_DNA"/>
</dbReference>
<dbReference type="GO" id="GO:0003677">
    <property type="term" value="F:DNA binding"/>
    <property type="evidence" value="ECO:0007669"/>
    <property type="project" value="InterPro"/>
</dbReference>
<accession>A0A1B2FEA6</accession>
<evidence type="ECO:0000259" key="2">
    <source>
        <dbReference type="Pfam" id="PF02371"/>
    </source>
</evidence>
<evidence type="ECO:0000313" key="5">
    <source>
        <dbReference type="EMBL" id="ANY87967.1"/>
    </source>
</evidence>
<dbReference type="InterPro" id="IPR047650">
    <property type="entry name" value="Transpos_IS110"/>
</dbReference>
<evidence type="ECO:0000313" key="8">
    <source>
        <dbReference type="EMBL" id="ANY90517.1"/>
    </source>
</evidence>
<evidence type="ECO:0000313" key="4">
    <source>
        <dbReference type="EMBL" id="ANY87576.1"/>
    </source>
</evidence>
<dbReference type="RefSeq" id="WP_099593050.1">
    <property type="nucleotide sequence ID" value="NZ_CP016634.1"/>
</dbReference>
<dbReference type="InterPro" id="IPR003346">
    <property type="entry name" value="Transposase_20"/>
</dbReference>
<evidence type="ECO:0000313" key="9">
    <source>
        <dbReference type="EMBL" id="ANY90559.1"/>
    </source>
</evidence>
<dbReference type="Pfam" id="PF02371">
    <property type="entry name" value="Transposase_20"/>
    <property type="match status" value="1"/>
</dbReference>
<protein>
    <submittedName>
        <fullName evidence="9">Transposase IS116/IS110/IS902 family protein</fullName>
    </submittedName>
</protein>
<sequence>MAMRVDNFIIGIDVAKAELVCYYEDSAQQQTVRNTKPEIQKWLALQPANTAICVEATNVYHLDLVEMAYEKGFAVYVVDGFQLSNYRKGVGGRVKTDASDACLLARFLDREGSALRPWSPPPAVYGKLQSLLRRRAALVSARTSLTQSWGNEMSLKEAFNSFAKHFESLDLLIQKRLKVLVKEAGLAEQVARCQKVEGIGFLTAVALVTAFIRGEFKNSDSYIAFLGMDLKVADSGQKAGRRRLTKRGCSEIRRLLHNAAMAASRSAAWKDVYEHYRRAGKATTQALVILSRKLARVAFALMKTQGEYVSKGAKKLCPQP</sequence>
<dbReference type="EMBL" id="CP016634">
    <property type="protein sequence ID" value="ANY90559.1"/>
    <property type="molecule type" value="Genomic_DNA"/>
</dbReference>
<dbReference type="EMBL" id="CP016634">
    <property type="protein sequence ID" value="ANY87967.1"/>
    <property type="molecule type" value="Genomic_DNA"/>
</dbReference>
<evidence type="ECO:0000313" key="3">
    <source>
        <dbReference type="EMBL" id="ANY86212.1"/>
    </source>
</evidence>
<dbReference type="GO" id="GO:0006313">
    <property type="term" value="P:DNA transposition"/>
    <property type="evidence" value="ECO:0007669"/>
    <property type="project" value="InterPro"/>
</dbReference>
<dbReference type="EMBL" id="CP016634">
    <property type="protein sequence ID" value="ANY86212.1"/>
    <property type="molecule type" value="Genomic_DNA"/>
</dbReference>
<evidence type="ECO:0000313" key="7">
    <source>
        <dbReference type="EMBL" id="ANY89955.1"/>
    </source>
</evidence>
<evidence type="ECO:0000313" key="6">
    <source>
        <dbReference type="EMBL" id="ANY89405.1"/>
    </source>
</evidence>
<dbReference type="GO" id="GO:0004803">
    <property type="term" value="F:transposase activity"/>
    <property type="evidence" value="ECO:0007669"/>
    <property type="project" value="InterPro"/>
</dbReference>
<reference evidence="9" key="1">
    <citation type="submission" date="2016-07" db="EMBL/GenBank/DDBJ databases">
        <title>New class B carbapenemase carried by novel plasmid in Pseudomonas putida enviromental strain in eastern Amazonia.</title>
        <authorList>
            <person name="Souza C.O."/>
            <person name="Lima K.V."/>
            <person name="Brasiliense D.M."/>
            <person name="Perez-Chaparro P.J."/>
            <person name="Mamizuka E.M."/>
            <person name="Lima M.O."/>
            <person name="Lima L.N."/>
            <person name="McCulloch J.A."/>
        </authorList>
    </citation>
    <scope>NUCLEOTIDE SEQUENCE [LARGE SCALE GENOMIC DNA]</scope>
    <source>
        <strain evidence="9">IEC33019</strain>
    </source>
</reference>